<evidence type="ECO:0000256" key="7">
    <source>
        <dbReference type="ARBA" id="ARBA00023136"/>
    </source>
</evidence>
<feature type="transmembrane region" description="Helical" evidence="9">
    <location>
        <begin position="251"/>
        <end position="271"/>
    </location>
</feature>
<evidence type="ECO:0000256" key="6">
    <source>
        <dbReference type="ARBA" id="ARBA00022989"/>
    </source>
</evidence>
<evidence type="ECO:0000256" key="4">
    <source>
        <dbReference type="ARBA" id="ARBA00022553"/>
    </source>
</evidence>
<keyword evidence="3 8" id="KW-0813">Transport</keyword>
<keyword evidence="7 8" id="KW-0472">Membrane</keyword>
<dbReference type="OrthoDB" id="2116389at2759"/>
<dbReference type="FunFam" id="1.10.4160.10:FF:000002">
    <property type="entry name" value="Purine-cytosine permease fcyB"/>
    <property type="match status" value="1"/>
</dbReference>
<dbReference type="AlphaFoldDB" id="A0A1Y2B6A8"/>
<comment type="similarity">
    <text evidence="2 8">Belongs to the purine-cytosine permease (2.A.39) family.</text>
</comment>
<feature type="transmembrane region" description="Helical" evidence="9">
    <location>
        <begin position="150"/>
        <end position="172"/>
    </location>
</feature>
<dbReference type="Gene3D" id="1.10.4160.10">
    <property type="entry name" value="Hydantoin permease"/>
    <property type="match status" value="1"/>
</dbReference>
<reference evidence="10 11" key="1">
    <citation type="submission" date="2016-07" db="EMBL/GenBank/DDBJ databases">
        <title>Pervasive Adenine N6-methylation of Active Genes in Fungi.</title>
        <authorList>
            <consortium name="DOE Joint Genome Institute"/>
            <person name="Mondo S.J."/>
            <person name="Dannebaum R.O."/>
            <person name="Kuo R.C."/>
            <person name="Labutti K."/>
            <person name="Haridas S."/>
            <person name="Kuo A."/>
            <person name="Salamov A."/>
            <person name="Ahrendt S.R."/>
            <person name="Lipzen A."/>
            <person name="Sullivan W."/>
            <person name="Andreopoulos W.B."/>
            <person name="Clum A."/>
            <person name="Lindquist E."/>
            <person name="Daum C."/>
            <person name="Ramamoorthy G.K."/>
            <person name="Gryganskyi A."/>
            <person name="Culley D."/>
            <person name="Magnuson J.K."/>
            <person name="James T.Y."/>
            <person name="O'Malley M.A."/>
            <person name="Stajich J.E."/>
            <person name="Spatafora J.W."/>
            <person name="Visel A."/>
            <person name="Grigoriev I.V."/>
        </authorList>
    </citation>
    <scope>NUCLEOTIDE SEQUENCE [LARGE SCALE GENOMIC DNA]</scope>
    <source>
        <strain evidence="10 11">68-887.2</strain>
    </source>
</reference>
<keyword evidence="6 9" id="KW-1133">Transmembrane helix</keyword>
<evidence type="ECO:0000256" key="2">
    <source>
        <dbReference type="ARBA" id="ARBA00008974"/>
    </source>
</evidence>
<feature type="transmembrane region" description="Helical" evidence="9">
    <location>
        <begin position="415"/>
        <end position="433"/>
    </location>
</feature>
<evidence type="ECO:0000256" key="3">
    <source>
        <dbReference type="ARBA" id="ARBA00022448"/>
    </source>
</evidence>
<dbReference type="PANTHER" id="PTHR31806">
    <property type="entry name" value="PURINE-CYTOSINE PERMEASE FCY2-RELATED"/>
    <property type="match status" value="1"/>
</dbReference>
<dbReference type="PANTHER" id="PTHR31806:SF1">
    <property type="entry name" value="PURINE-CYTOSINE PERMEASE FCY2-RELATED"/>
    <property type="match status" value="1"/>
</dbReference>
<dbReference type="GO" id="GO:0000329">
    <property type="term" value="C:fungal-type vacuole membrane"/>
    <property type="evidence" value="ECO:0007669"/>
    <property type="project" value="TreeGrafter"/>
</dbReference>
<evidence type="ECO:0000256" key="5">
    <source>
        <dbReference type="ARBA" id="ARBA00022692"/>
    </source>
</evidence>
<dbReference type="GO" id="GO:0015851">
    <property type="term" value="P:nucleobase transport"/>
    <property type="evidence" value="ECO:0007669"/>
    <property type="project" value="UniProtKB-ARBA"/>
</dbReference>
<feature type="transmembrane region" description="Helical" evidence="9">
    <location>
        <begin position="499"/>
        <end position="518"/>
    </location>
</feature>
<dbReference type="Pfam" id="PF02133">
    <property type="entry name" value="Transp_cyt_pur"/>
    <property type="match status" value="1"/>
</dbReference>
<dbReference type="GO" id="GO:0022857">
    <property type="term" value="F:transmembrane transporter activity"/>
    <property type="evidence" value="ECO:0007669"/>
    <property type="project" value="InterPro"/>
</dbReference>
<dbReference type="Proteomes" id="UP000193986">
    <property type="component" value="Unassembled WGS sequence"/>
</dbReference>
<dbReference type="PIRSF" id="PIRSF002744">
    <property type="entry name" value="Pur-cyt_permease"/>
    <property type="match status" value="1"/>
</dbReference>
<feature type="transmembrane region" description="Helical" evidence="9">
    <location>
        <begin position="453"/>
        <end position="479"/>
    </location>
</feature>
<accession>A0A1Y2B6A8</accession>
<feature type="transmembrane region" description="Helical" evidence="9">
    <location>
        <begin position="192"/>
        <end position="213"/>
    </location>
</feature>
<feature type="transmembrane region" description="Helical" evidence="9">
    <location>
        <begin position="291"/>
        <end position="317"/>
    </location>
</feature>
<dbReference type="InterPro" id="IPR026030">
    <property type="entry name" value="Pur-cyt_permease_Fcy2/21/22"/>
</dbReference>
<feature type="transmembrane region" description="Helical" evidence="9">
    <location>
        <begin position="113"/>
        <end position="130"/>
    </location>
</feature>
<evidence type="ECO:0000256" key="9">
    <source>
        <dbReference type="SAM" id="Phobius"/>
    </source>
</evidence>
<keyword evidence="5 9" id="KW-0812">Transmembrane</keyword>
<dbReference type="InterPro" id="IPR001248">
    <property type="entry name" value="Pur-cyt_permease"/>
</dbReference>
<sequence>MSDFSEKQTVPVDVEKNAFDGPSAVEPGFYSGETNGFSQPATGRWARFDAYNRKLEQKLGIETRGIERVPETARPDKRLYGNLTIWLAANCVLPTFGVGILGPLLFYMSVADSMLTVFFFVIFSAMLPAFTSTFGPKLGLRQMTSSRFSWGFYGAKIVALLNCIACVGWSISNTIGGTQVLVAVSDWRMSDAVGVVIIALLTLVIGLFGYKFVHRFEQVAWIPTAITFFVLLGVSAKHLTSLPMPVGQAEAASVLSFGGIIFSFVVGWVSLASDYNVYMPADAKSWKVFMWTYIGITVPCVLIMWLGAAIAATSFIIEDWGDAYAEHELGGLVHAVLVPAMGGGGKFFMVLLVLSVVANNIVNVYSMGLSISVVSAWLAAVPRLVWPLVITAIYLPLSIVGANHFADTLEDFLSVLGYWLAIFVAVVLEEHFIFRKGKFENYNAAEAWNRKELLPHGFAAVVAFCFGVAGAVLGMAQVWYIGPVGAAVGGSADPYGGDIGFELSFAFTAVTFPPLRYLELKYFHR</sequence>
<feature type="transmembrane region" description="Helical" evidence="9">
    <location>
        <begin position="337"/>
        <end position="357"/>
    </location>
</feature>
<feature type="transmembrane region" description="Helical" evidence="9">
    <location>
        <begin position="220"/>
        <end position="239"/>
    </location>
</feature>
<organism evidence="10 11">
    <name type="scientific">Naematelia encephala</name>
    <dbReference type="NCBI Taxonomy" id="71784"/>
    <lineage>
        <taxon>Eukaryota</taxon>
        <taxon>Fungi</taxon>
        <taxon>Dikarya</taxon>
        <taxon>Basidiomycota</taxon>
        <taxon>Agaricomycotina</taxon>
        <taxon>Tremellomycetes</taxon>
        <taxon>Tremellales</taxon>
        <taxon>Naemateliaceae</taxon>
        <taxon>Naematelia</taxon>
    </lineage>
</organism>
<comment type="caution">
    <text evidence="10">The sequence shown here is derived from an EMBL/GenBank/DDBJ whole genome shotgun (WGS) entry which is preliminary data.</text>
</comment>
<evidence type="ECO:0000256" key="1">
    <source>
        <dbReference type="ARBA" id="ARBA00004141"/>
    </source>
</evidence>
<dbReference type="GO" id="GO:0005886">
    <property type="term" value="C:plasma membrane"/>
    <property type="evidence" value="ECO:0007669"/>
    <property type="project" value="TreeGrafter"/>
</dbReference>
<dbReference type="STRING" id="71784.A0A1Y2B6A8"/>
<keyword evidence="4" id="KW-0597">Phosphoprotein</keyword>
<feature type="transmembrane region" description="Helical" evidence="9">
    <location>
        <begin position="369"/>
        <end position="395"/>
    </location>
</feature>
<protein>
    <submittedName>
        <fullName evidence="10">Permease for cytosine/purines, uracil, thiamine, allantoin-domain-containing protein</fullName>
    </submittedName>
</protein>
<feature type="transmembrane region" description="Helical" evidence="9">
    <location>
        <begin position="83"/>
        <end position="107"/>
    </location>
</feature>
<evidence type="ECO:0000313" key="10">
    <source>
        <dbReference type="EMBL" id="ORY29635.1"/>
    </source>
</evidence>
<comment type="subcellular location">
    <subcellularLocation>
        <location evidence="1">Membrane</location>
        <topology evidence="1">Multi-pass membrane protein</topology>
    </subcellularLocation>
</comment>
<evidence type="ECO:0000313" key="11">
    <source>
        <dbReference type="Proteomes" id="UP000193986"/>
    </source>
</evidence>
<proteinExistence type="inferred from homology"/>
<evidence type="ECO:0000256" key="8">
    <source>
        <dbReference type="PIRNR" id="PIRNR002744"/>
    </source>
</evidence>
<keyword evidence="11" id="KW-1185">Reference proteome</keyword>
<gene>
    <name evidence="10" type="ORF">BCR39DRAFT_165112</name>
</gene>
<dbReference type="InParanoid" id="A0A1Y2B6A8"/>
<name>A0A1Y2B6A8_9TREE</name>
<dbReference type="EMBL" id="MCFC01000024">
    <property type="protein sequence ID" value="ORY29635.1"/>
    <property type="molecule type" value="Genomic_DNA"/>
</dbReference>